<accession>A0ABD1LAD9</accession>
<protein>
    <recommendedName>
        <fullName evidence="1">Histone-lysine N-methyltransferase CLF-like HTH domain-containing protein</fullName>
    </recommendedName>
</protein>
<sequence>MAEDQSVLGKYLMYFDKDKGEMLICSDSEDEIIEEVNKHDFTEIEDHILRMTLEEYESTGKVPSVVKESIITTESQIQERYEELKEKDKMSTDQKSAPCGDCRGCKSHIGICLEKSLSDMLETYDILFCRQCYSEKQPIWSGLEGDRRPCSDQCYLLDKGVVDGQKDLTNEIELNQLSHSMEMETDETTNNSDWKPLERDLYLKGLELFGKNSCLIAGIMLSDLKTCSEVATYMFAGGDSLPHGSILNSTMDSEMINAEGTVRI</sequence>
<reference evidence="2 3" key="1">
    <citation type="submission" date="2024-08" db="EMBL/GenBank/DDBJ databases">
        <title>Insights into the chromosomal genome structure of Flemingia macrophylla.</title>
        <authorList>
            <person name="Ding Y."/>
            <person name="Zhao Y."/>
            <person name="Bi W."/>
            <person name="Wu M."/>
            <person name="Zhao G."/>
            <person name="Gong Y."/>
            <person name="Li W."/>
            <person name="Zhang P."/>
        </authorList>
    </citation>
    <scope>NUCLEOTIDE SEQUENCE [LARGE SCALE GENOMIC DNA]</scope>
    <source>
        <strain evidence="2">DYQJB</strain>
        <tissue evidence="2">Leaf</tissue>
    </source>
</reference>
<gene>
    <name evidence="2" type="ORF">Fmac_029415</name>
</gene>
<evidence type="ECO:0000313" key="2">
    <source>
        <dbReference type="EMBL" id="KAL2320446.1"/>
    </source>
</evidence>
<dbReference type="InterPro" id="IPR058609">
    <property type="entry name" value="HTH_CLF-like"/>
</dbReference>
<name>A0ABD1LAD9_9FABA</name>
<evidence type="ECO:0000313" key="3">
    <source>
        <dbReference type="Proteomes" id="UP001603857"/>
    </source>
</evidence>
<proteinExistence type="predicted"/>
<feature type="domain" description="Histone-lysine N-methyltransferase CLF-like HTH" evidence="1">
    <location>
        <begin position="41"/>
        <end position="85"/>
    </location>
</feature>
<comment type="caution">
    <text evidence="2">The sequence shown here is derived from an EMBL/GenBank/DDBJ whole genome shotgun (WGS) entry which is preliminary data.</text>
</comment>
<dbReference type="AlphaFoldDB" id="A0ABD1LAD9"/>
<dbReference type="EMBL" id="JBGMDY010000010">
    <property type="protein sequence ID" value="KAL2320446.1"/>
    <property type="molecule type" value="Genomic_DNA"/>
</dbReference>
<dbReference type="PANTHER" id="PTHR45747">
    <property type="entry name" value="HISTONE-LYSINE N-METHYLTRANSFERASE E(Z)"/>
    <property type="match status" value="1"/>
</dbReference>
<evidence type="ECO:0000259" key="1">
    <source>
        <dbReference type="Pfam" id="PF25996"/>
    </source>
</evidence>
<organism evidence="2 3">
    <name type="scientific">Flemingia macrophylla</name>
    <dbReference type="NCBI Taxonomy" id="520843"/>
    <lineage>
        <taxon>Eukaryota</taxon>
        <taxon>Viridiplantae</taxon>
        <taxon>Streptophyta</taxon>
        <taxon>Embryophyta</taxon>
        <taxon>Tracheophyta</taxon>
        <taxon>Spermatophyta</taxon>
        <taxon>Magnoliopsida</taxon>
        <taxon>eudicotyledons</taxon>
        <taxon>Gunneridae</taxon>
        <taxon>Pentapetalae</taxon>
        <taxon>rosids</taxon>
        <taxon>fabids</taxon>
        <taxon>Fabales</taxon>
        <taxon>Fabaceae</taxon>
        <taxon>Papilionoideae</taxon>
        <taxon>50 kb inversion clade</taxon>
        <taxon>NPAAA clade</taxon>
        <taxon>indigoferoid/millettioid clade</taxon>
        <taxon>Phaseoleae</taxon>
        <taxon>Flemingia</taxon>
    </lineage>
</organism>
<dbReference type="Pfam" id="PF25996">
    <property type="entry name" value="HTH_CLF_N"/>
    <property type="match status" value="1"/>
</dbReference>
<dbReference type="PANTHER" id="PTHR45747:SF14">
    <property type="entry name" value="HISTONE-LYSINE N-METHYLTRANSFERASE EZA1"/>
    <property type="match status" value="1"/>
</dbReference>
<dbReference type="InterPro" id="IPR045318">
    <property type="entry name" value="EZH1/2-like"/>
</dbReference>
<dbReference type="Proteomes" id="UP001603857">
    <property type="component" value="Unassembled WGS sequence"/>
</dbReference>
<keyword evidence="3" id="KW-1185">Reference proteome</keyword>